<sequence>MRRSVLPLAAALLAGCSMTPAYERPTAVVPSSWPVGDAYLRQSEASLPALTFEQVFTAPGLRTLVGQALVNNRDLRIAAANIRAARAQYRIQRADLLPQVDASGRYSYRGTGDGASTIAVPGAGAGGTGTGTGTGTGGTGGTGGTIVTSGRSPSSFSLDLGATAFELDLFGRIRSLTEAEQNRYFATEAGARATRLTLVGDIAEAWATYGADRSLMTVAEATAASARRSVTLTRARLQGGIAPRTDLRQAEQILATAESDLAEQRTRLAQDINALQLLVGAPVDPALLPGSIDVALPTIANLPAGIDSGILLRRPDVVQAEYELLAANADIGAARAALFPRLSLTGLVGFASDALRTLFTGGAFSYSAAPSLSYPIFRAGAGRAGVEFSRARRDALLATYERTIQSAFREVADALARQGTIAEQTRAEQANLVAAQDTFRLTEARYRGGIDTFLTSLDAQRSYYGAQQRLVATQLVAATNRVTLYRTLGGDSLLEAGPNGPVPVTDTAPAP</sequence>
<reference evidence="4 5" key="1">
    <citation type="submission" date="2017-08" db="EMBL/GenBank/DDBJ databases">
        <title>Infants hospitalized years apart are colonized by the same room-sourced microbial strains.</title>
        <authorList>
            <person name="Brooks B."/>
            <person name="Olm M.R."/>
            <person name="Firek B.A."/>
            <person name="Baker R."/>
            <person name="Thomas B.C."/>
            <person name="Morowitz M.J."/>
            <person name="Banfield J.F."/>
        </authorList>
    </citation>
    <scope>NUCLEOTIDE SEQUENCE [LARGE SCALE GENOMIC DNA]</scope>
    <source>
        <strain evidence="4">S2_018_000_R3_110</strain>
    </source>
</reference>
<dbReference type="EMBL" id="QFNF01000030">
    <property type="protein sequence ID" value="PZO75720.1"/>
    <property type="molecule type" value="Genomic_DNA"/>
</dbReference>
<dbReference type="PROSITE" id="PS51257">
    <property type="entry name" value="PROKAR_LIPOPROTEIN"/>
    <property type="match status" value="1"/>
</dbReference>
<evidence type="ECO:0000313" key="5">
    <source>
        <dbReference type="Proteomes" id="UP000248614"/>
    </source>
</evidence>
<dbReference type="Proteomes" id="UP000248614">
    <property type="component" value="Unassembled WGS sequence"/>
</dbReference>
<keyword evidence="2" id="KW-0472">Membrane</keyword>
<dbReference type="NCBIfam" id="TIGR01845">
    <property type="entry name" value="outer_NodT"/>
    <property type="match status" value="1"/>
</dbReference>
<dbReference type="AlphaFoldDB" id="A0A2W4Z082"/>
<evidence type="ECO:0000256" key="2">
    <source>
        <dbReference type="RuleBase" id="RU362097"/>
    </source>
</evidence>
<organism evidence="4 5">
    <name type="scientific">Sphingomonas hengshuiensis</name>
    <dbReference type="NCBI Taxonomy" id="1609977"/>
    <lineage>
        <taxon>Bacteria</taxon>
        <taxon>Pseudomonadati</taxon>
        <taxon>Pseudomonadota</taxon>
        <taxon>Alphaproteobacteria</taxon>
        <taxon>Sphingomonadales</taxon>
        <taxon>Sphingomonadaceae</taxon>
        <taxon>Sphingomonas</taxon>
    </lineage>
</organism>
<feature type="region of interest" description="Disordered" evidence="3">
    <location>
        <begin position="122"/>
        <end position="148"/>
    </location>
</feature>
<keyword evidence="2" id="KW-0732">Signal</keyword>
<keyword evidence="2" id="KW-0564">Palmitate</keyword>
<keyword evidence="2" id="KW-0449">Lipoprotein</keyword>
<comment type="caution">
    <text evidence="4">The sequence shown here is derived from an EMBL/GenBank/DDBJ whole genome shotgun (WGS) entry which is preliminary data.</text>
</comment>
<name>A0A2W4Z082_9SPHN</name>
<dbReference type="PANTHER" id="PTHR30203:SF32">
    <property type="entry name" value="CATION EFFLUX SYSTEM PROTEIN CUSC"/>
    <property type="match status" value="1"/>
</dbReference>
<accession>A0A2W4Z082</accession>
<dbReference type="Gene3D" id="2.20.200.10">
    <property type="entry name" value="Outer membrane efflux proteins (OEP)"/>
    <property type="match status" value="1"/>
</dbReference>
<keyword evidence="2" id="KW-1134">Transmembrane beta strand</keyword>
<dbReference type="Gene3D" id="1.20.1600.10">
    <property type="entry name" value="Outer membrane efflux proteins (OEP)"/>
    <property type="match status" value="1"/>
</dbReference>
<gene>
    <name evidence="4" type="ORF">DI632_11365</name>
</gene>
<feature type="chain" id="PRO_5015800566" evidence="2">
    <location>
        <begin position="24"/>
        <end position="511"/>
    </location>
</feature>
<dbReference type="GO" id="GO:0015562">
    <property type="term" value="F:efflux transmembrane transporter activity"/>
    <property type="evidence" value="ECO:0007669"/>
    <property type="project" value="InterPro"/>
</dbReference>
<dbReference type="Pfam" id="PF02321">
    <property type="entry name" value="OEP"/>
    <property type="match status" value="2"/>
</dbReference>
<comment type="similarity">
    <text evidence="1 2">Belongs to the outer membrane factor (OMF) (TC 1.B.17) family.</text>
</comment>
<dbReference type="InterPro" id="IPR003423">
    <property type="entry name" value="OMP_efflux"/>
</dbReference>
<protein>
    <submittedName>
        <fullName evidence="4">Transporter</fullName>
    </submittedName>
</protein>
<evidence type="ECO:0000313" key="4">
    <source>
        <dbReference type="EMBL" id="PZO75720.1"/>
    </source>
</evidence>
<comment type="subcellular location">
    <subcellularLocation>
        <location evidence="2">Cell membrane</location>
        <topology evidence="2">Lipid-anchor</topology>
    </subcellularLocation>
</comment>
<evidence type="ECO:0000256" key="1">
    <source>
        <dbReference type="ARBA" id="ARBA00007613"/>
    </source>
</evidence>
<keyword evidence="2" id="KW-0812">Transmembrane</keyword>
<dbReference type="GO" id="GO:0005886">
    <property type="term" value="C:plasma membrane"/>
    <property type="evidence" value="ECO:0007669"/>
    <property type="project" value="UniProtKB-SubCell"/>
</dbReference>
<dbReference type="SUPFAM" id="SSF56954">
    <property type="entry name" value="Outer membrane efflux proteins (OEP)"/>
    <property type="match status" value="1"/>
</dbReference>
<feature type="signal peptide" evidence="2">
    <location>
        <begin position="1"/>
        <end position="23"/>
    </location>
</feature>
<evidence type="ECO:0000256" key="3">
    <source>
        <dbReference type="SAM" id="MobiDB-lite"/>
    </source>
</evidence>
<dbReference type="PANTHER" id="PTHR30203">
    <property type="entry name" value="OUTER MEMBRANE CATION EFFLUX PROTEIN"/>
    <property type="match status" value="1"/>
</dbReference>
<proteinExistence type="inferred from homology"/>
<feature type="compositionally biased region" description="Gly residues" evidence="3">
    <location>
        <begin position="123"/>
        <end position="144"/>
    </location>
</feature>
<dbReference type="InterPro" id="IPR010131">
    <property type="entry name" value="MdtP/NodT-like"/>
</dbReference>